<dbReference type="AlphaFoldDB" id="A0A450XPI5"/>
<keyword evidence="1" id="KW-1133">Transmembrane helix</keyword>
<evidence type="ECO:0000313" key="4">
    <source>
        <dbReference type="EMBL" id="VFK75498.1"/>
    </source>
</evidence>
<gene>
    <name evidence="2" type="ORF">BECKMB1821G_GA0114241_102615</name>
    <name evidence="4" type="ORF">BECKMB1821H_GA0114242_102415</name>
    <name evidence="3" type="ORF">BECKMB1821I_GA0114274_102016</name>
</gene>
<sequence length="112" mass="13027">MPIKVSNPNVAGNYFSTETRRGVFFLRFLTYLLLSSIITRLLRECKNRNTQKVANLLILIRLILTNFKDMLKLVPALLCSSAKILKARIDSSMFLKFFGLDQRMWWKSLLPT</sequence>
<evidence type="ECO:0000256" key="1">
    <source>
        <dbReference type="SAM" id="Phobius"/>
    </source>
</evidence>
<organism evidence="3">
    <name type="scientific">Candidatus Kentrum sp. MB</name>
    <dbReference type="NCBI Taxonomy" id="2138164"/>
    <lineage>
        <taxon>Bacteria</taxon>
        <taxon>Pseudomonadati</taxon>
        <taxon>Pseudomonadota</taxon>
        <taxon>Gammaproteobacteria</taxon>
        <taxon>Candidatus Kentrum</taxon>
    </lineage>
</organism>
<dbReference type="EMBL" id="CAADGH010000024">
    <property type="protein sequence ID" value="VFK75498.1"/>
    <property type="molecule type" value="Genomic_DNA"/>
</dbReference>
<proteinExistence type="predicted"/>
<feature type="transmembrane region" description="Helical" evidence="1">
    <location>
        <begin position="24"/>
        <end position="42"/>
    </location>
</feature>
<reference evidence="3" key="1">
    <citation type="submission" date="2019-02" db="EMBL/GenBank/DDBJ databases">
        <authorList>
            <person name="Gruber-Vodicka R. H."/>
            <person name="Seah K. B. B."/>
        </authorList>
    </citation>
    <scope>NUCLEOTIDE SEQUENCE</scope>
    <source>
        <strain evidence="2">BECK_BZ197</strain>
        <strain evidence="4">BECK_BZ198</strain>
        <strain evidence="3">BECK_BZ199</strain>
    </source>
</reference>
<name>A0A450XPI5_9GAMM</name>
<keyword evidence="1" id="KW-0472">Membrane</keyword>
<protein>
    <submittedName>
        <fullName evidence="3">Uncharacterized protein</fullName>
    </submittedName>
</protein>
<keyword evidence="1" id="KW-0812">Transmembrane</keyword>
<dbReference type="EMBL" id="CAADFO010000026">
    <property type="protein sequence ID" value="VFK27219.1"/>
    <property type="molecule type" value="Genomic_DNA"/>
</dbReference>
<evidence type="ECO:0000313" key="2">
    <source>
        <dbReference type="EMBL" id="VFK27219.1"/>
    </source>
</evidence>
<dbReference type="EMBL" id="CAADFQ010000020">
    <property type="protein sequence ID" value="VFK31048.1"/>
    <property type="molecule type" value="Genomic_DNA"/>
</dbReference>
<accession>A0A450XPI5</accession>
<evidence type="ECO:0000313" key="3">
    <source>
        <dbReference type="EMBL" id="VFK31048.1"/>
    </source>
</evidence>